<gene>
    <name evidence="2" type="ORF">MBHS_03998</name>
</gene>
<dbReference type="Proteomes" id="UP000236724">
    <property type="component" value="Unassembled WGS sequence"/>
</dbReference>
<dbReference type="EMBL" id="FMSV02000543">
    <property type="protein sequence ID" value="SEH08109.1"/>
    <property type="molecule type" value="Genomic_DNA"/>
</dbReference>
<evidence type="ECO:0000256" key="1">
    <source>
        <dbReference type="SAM" id="Phobius"/>
    </source>
</evidence>
<dbReference type="AlphaFoldDB" id="A0A1H6FFI0"/>
<keyword evidence="1" id="KW-0812">Transmembrane</keyword>
<dbReference type="RefSeq" id="WP_103921689.1">
    <property type="nucleotide sequence ID" value="NZ_FMSV02000543.1"/>
</dbReference>
<keyword evidence="1" id="KW-0472">Membrane</keyword>
<organism evidence="2 3">
    <name type="scientific">Candidatus Venteria ishoeyi</name>
    <dbReference type="NCBI Taxonomy" id="1899563"/>
    <lineage>
        <taxon>Bacteria</taxon>
        <taxon>Pseudomonadati</taxon>
        <taxon>Pseudomonadota</taxon>
        <taxon>Gammaproteobacteria</taxon>
        <taxon>Thiotrichales</taxon>
        <taxon>Thiotrichaceae</taxon>
        <taxon>Venteria</taxon>
    </lineage>
</organism>
<feature type="transmembrane region" description="Helical" evidence="1">
    <location>
        <begin position="16"/>
        <end position="37"/>
    </location>
</feature>
<protein>
    <submittedName>
        <fullName evidence="2">Uncharacterized protein</fullName>
    </submittedName>
</protein>
<dbReference type="OrthoDB" id="1796232at2"/>
<accession>A0A1H6FFI0</accession>
<keyword evidence="1" id="KW-1133">Transmembrane helix</keyword>
<sequence>MDWDNLLKILTNNKTWVIVSALAGVITTVVAMVTVYLSRVSWEQERESKRPYIIIEKPGIKPLPDSPPFRMQITMENRGTHAASGLEGRILILNTNLSTQPDFDFRFSVANAIPPNSPTPWYKDGVHLPNILPAQYVILAIKYEDPILKKDFGQVFFMRWDGIENGTTHPNFVYVSKDEAKKISVYLKEALNEFVPEYSL</sequence>
<evidence type="ECO:0000313" key="2">
    <source>
        <dbReference type="EMBL" id="SEH08109.1"/>
    </source>
</evidence>
<keyword evidence="3" id="KW-1185">Reference proteome</keyword>
<proteinExistence type="predicted"/>
<reference evidence="2 3" key="1">
    <citation type="submission" date="2016-10" db="EMBL/GenBank/DDBJ databases">
        <authorList>
            <person name="de Groot N.N."/>
        </authorList>
    </citation>
    <scope>NUCLEOTIDE SEQUENCE [LARGE SCALE GENOMIC DNA]</scope>
    <source>
        <strain evidence="2">MBHS1</strain>
    </source>
</reference>
<evidence type="ECO:0000313" key="3">
    <source>
        <dbReference type="Proteomes" id="UP000236724"/>
    </source>
</evidence>
<name>A0A1H6FFI0_9GAMM</name>